<dbReference type="PATRIC" id="fig|43678.3.peg.399"/>
<dbReference type="AlphaFoldDB" id="A0A163SYV3"/>
<evidence type="ECO:0000313" key="3">
    <source>
        <dbReference type="EMBL" id="KZM36899.1"/>
    </source>
</evidence>
<organism evidence="3 5">
    <name type="scientific">Oerskovia enterophila</name>
    <dbReference type="NCBI Taxonomy" id="43678"/>
    <lineage>
        <taxon>Bacteria</taxon>
        <taxon>Bacillati</taxon>
        <taxon>Actinomycetota</taxon>
        <taxon>Actinomycetes</taxon>
        <taxon>Micrococcales</taxon>
        <taxon>Cellulomonadaceae</taxon>
        <taxon>Oerskovia</taxon>
    </lineage>
</organism>
<evidence type="ECO:0000259" key="2">
    <source>
        <dbReference type="Pfam" id="PF08327"/>
    </source>
</evidence>
<dbReference type="InterPro" id="IPR023393">
    <property type="entry name" value="START-like_dom_sf"/>
</dbReference>
<dbReference type="EMBL" id="LRIE01000037">
    <property type="protein sequence ID" value="KZM36899.1"/>
    <property type="molecule type" value="Genomic_DNA"/>
</dbReference>
<reference evidence="3 5" key="1">
    <citation type="submission" date="2016-01" db="EMBL/GenBank/DDBJ databases">
        <title>Genome sequence of Oerskovia enterophila VJag, an agar and cellulose degrading bacterium.</title>
        <authorList>
            <person name="Poehlein A."/>
            <person name="Jag V."/>
            <person name="Bengelsdorf F."/>
            <person name="Duerre P."/>
            <person name="Daniel R."/>
        </authorList>
    </citation>
    <scope>NUCLEOTIDE SEQUENCE [LARGE SCALE GENOMIC DNA]</scope>
    <source>
        <strain evidence="3 5">VJag</strain>
    </source>
</reference>
<dbReference type="RefSeq" id="WP_056647609.1">
    <property type="nucleotide sequence ID" value="NZ_JBIVFZ010000001.1"/>
</dbReference>
<accession>A0A163SYV3</accession>
<gene>
    <name evidence="4" type="ORF">OERS_35110</name>
    <name evidence="3" type="ORF">OJAG_03730</name>
</gene>
<proteinExistence type="inferred from homology"/>
<dbReference type="OrthoDB" id="5185819at2"/>
<comment type="caution">
    <text evidence="3">The sequence shown here is derived from an EMBL/GenBank/DDBJ whole genome shotgun (WGS) entry which is preliminary data.</text>
</comment>
<dbReference type="Pfam" id="PF08327">
    <property type="entry name" value="AHSA1"/>
    <property type="match status" value="1"/>
</dbReference>
<sequence>MSSKHPTTVTAPPGTPFIEIVRDVDAPRPLVFRAYTDPALVTQWLGPRRYEMVLDHWDARTGGSWAYVHRAGEEEYGFFGAFHSVVPDTSAVQTFEFAGAPGHVSLDTVSFEDLPNGGTRIVTRSVHQSVEARDAMVGSGMADGMSEGFERLDELLASDAVA</sequence>
<protein>
    <recommendedName>
        <fullName evidence="2">Activator of Hsp90 ATPase homologue 1/2-like C-terminal domain-containing protein</fullName>
    </recommendedName>
</protein>
<dbReference type="InterPro" id="IPR013538">
    <property type="entry name" value="ASHA1/2-like_C"/>
</dbReference>
<dbReference type="SUPFAM" id="SSF55961">
    <property type="entry name" value="Bet v1-like"/>
    <property type="match status" value="1"/>
</dbReference>
<comment type="similarity">
    <text evidence="1">Belongs to the AHA1 family.</text>
</comment>
<dbReference type="Proteomes" id="UP000076447">
    <property type="component" value="Unassembled WGS sequence"/>
</dbReference>
<dbReference type="CDD" id="cd07826">
    <property type="entry name" value="SRPBCC_CalC_Aha1-like_9"/>
    <property type="match status" value="1"/>
</dbReference>
<dbReference type="EMBL" id="MAQA01000056">
    <property type="protein sequence ID" value="OCI29823.1"/>
    <property type="molecule type" value="Genomic_DNA"/>
</dbReference>
<dbReference type="Gene3D" id="3.30.530.20">
    <property type="match status" value="1"/>
</dbReference>
<keyword evidence="6" id="KW-1185">Reference proteome</keyword>
<reference evidence="4 6" key="2">
    <citation type="submission" date="2016-06" db="EMBL/GenBank/DDBJ databases">
        <title>Genome sequence of Oerskovia enterophila DSM 43852.</title>
        <authorList>
            <person name="Poehlein A."/>
            <person name="Jag V."/>
            <person name="Bengelsdorf F.R."/>
            <person name="Daniel R."/>
            <person name="Duerre P."/>
        </authorList>
    </citation>
    <scope>NUCLEOTIDE SEQUENCE [LARGE SCALE GENOMIC DNA]</scope>
    <source>
        <strain evidence="4 6">DSM 43852</strain>
    </source>
</reference>
<feature type="domain" description="Activator of Hsp90 ATPase homologue 1/2-like C-terminal" evidence="2">
    <location>
        <begin position="25"/>
        <end position="156"/>
    </location>
</feature>
<dbReference type="Proteomes" id="UP000093412">
    <property type="component" value="Unassembled WGS sequence"/>
</dbReference>
<evidence type="ECO:0000313" key="6">
    <source>
        <dbReference type="Proteomes" id="UP000093412"/>
    </source>
</evidence>
<evidence type="ECO:0000313" key="4">
    <source>
        <dbReference type="EMBL" id="OCI29823.1"/>
    </source>
</evidence>
<evidence type="ECO:0000313" key="5">
    <source>
        <dbReference type="Proteomes" id="UP000076447"/>
    </source>
</evidence>
<name>A0A163SYV3_9CELL</name>
<dbReference type="STRING" id="43678.OJAG_03730"/>
<evidence type="ECO:0000256" key="1">
    <source>
        <dbReference type="ARBA" id="ARBA00006817"/>
    </source>
</evidence>